<evidence type="ECO:0000256" key="1">
    <source>
        <dbReference type="SAM" id="MobiDB-lite"/>
    </source>
</evidence>
<dbReference type="EMBL" id="JBGEDP010000001">
    <property type="protein sequence ID" value="MEY8017698.1"/>
    <property type="molecule type" value="Genomic_DNA"/>
</dbReference>
<accession>A0ABV4C4Y7</accession>
<dbReference type="InterPro" id="IPR050900">
    <property type="entry name" value="Transposase_IS3/IS150/IS904"/>
</dbReference>
<evidence type="ECO:0000313" key="4">
    <source>
        <dbReference type="EMBL" id="MEY8015497.1"/>
    </source>
</evidence>
<dbReference type="EMBL" id="JBGEDP010000001">
    <property type="protein sequence ID" value="MEY8017009.1"/>
    <property type="molecule type" value="Genomic_DNA"/>
</dbReference>
<evidence type="ECO:0000313" key="7">
    <source>
        <dbReference type="EMBL" id="MEY8016947.1"/>
    </source>
</evidence>
<dbReference type="InterPro" id="IPR001584">
    <property type="entry name" value="Integrase_cat-core"/>
</dbReference>
<dbReference type="Gene3D" id="3.30.420.10">
    <property type="entry name" value="Ribonuclease H-like superfamily/Ribonuclease H"/>
    <property type="match status" value="1"/>
</dbReference>
<comment type="caution">
    <text evidence="7">The sequence shown here is derived from an EMBL/GenBank/DDBJ whole genome shotgun (WGS) entry which is preliminary data.</text>
</comment>
<dbReference type="SUPFAM" id="SSF46689">
    <property type="entry name" value="Homeodomain-like"/>
    <property type="match status" value="1"/>
</dbReference>
<reference evidence="7 12" key="1">
    <citation type="submission" date="2024-08" db="EMBL/GenBank/DDBJ databases">
        <title>Mycobacterium servetensis sp. nov., a novel rapid-growing mycobacterial species recovered from a human patient in Zaragoza, Spain.</title>
        <authorList>
            <person name="Tristancho-Baro A.I."/>
            <person name="Buenestado-Serrano S."/>
            <person name="Garcia De Viedma D."/>
            <person name="Milagro-Beamonte A."/>
            <person name="Burillo N."/>
            <person name="Sanz S."/>
            <person name="Lopez-Calleja A.I."/>
            <person name="Penas-Utrilla D."/>
            <person name="Guardingo M."/>
            <person name="Garcia M.J."/>
            <person name="Vinuelas-Bayon J."/>
        </authorList>
    </citation>
    <scope>NUCLEOTIDE SEQUENCE [LARGE SCALE GENOMIC DNA]</scope>
    <source>
        <strain evidence="7">12766410_HUMS</strain>
        <strain evidence="12">HUMS_12744610</strain>
    </source>
</reference>
<organism evidence="7 12">
    <name type="scientific">Mycobacterium servetii</name>
    <dbReference type="NCBI Taxonomy" id="3237418"/>
    <lineage>
        <taxon>Bacteria</taxon>
        <taxon>Bacillati</taxon>
        <taxon>Actinomycetota</taxon>
        <taxon>Actinomycetes</taxon>
        <taxon>Mycobacteriales</taxon>
        <taxon>Mycobacteriaceae</taxon>
        <taxon>Mycobacterium</taxon>
    </lineage>
</organism>
<dbReference type="EMBL" id="JBGEDP010000001">
    <property type="protein sequence ID" value="MEY8014861.1"/>
    <property type="molecule type" value="Genomic_DNA"/>
</dbReference>
<gene>
    <name evidence="3" type="ORF">AB8998_07490</name>
    <name evidence="4" type="ORF">AB8998_10970</name>
    <name evidence="5" type="ORF">AB8998_13205</name>
    <name evidence="6" type="ORF">AB8998_15650</name>
    <name evidence="7" type="ORF">AB8998_19075</name>
    <name evidence="8" type="ORF">AB8998_19465</name>
    <name evidence="9" type="ORF">AB8998_23340</name>
    <name evidence="10" type="ORF">AB8998_23370</name>
    <name evidence="11" type="ORF">AB8998_30750</name>
</gene>
<dbReference type="EMBL" id="JBGEDP010000001">
    <property type="protein sequence ID" value="MEY8016947.1"/>
    <property type="molecule type" value="Genomic_DNA"/>
</dbReference>
<dbReference type="PANTHER" id="PTHR46889:SF4">
    <property type="entry name" value="TRANSPOSASE INSO FOR INSERTION SEQUENCE ELEMENT IS911B-RELATED"/>
    <property type="match status" value="1"/>
</dbReference>
<feature type="region of interest" description="Disordered" evidence="1">
    <location>
        <begin position="25"/>
        <end position="50"/>
    </location>
</feature>
<dbReference type="Proteomes" id="UP001564760">
    <property type="component" value="Unassembled WGS sequence"/>
</dbReference>
<evidence type="ECO:0000313" key="6">
    <source>
        <dbReference type="EMBL" id="MEY8016327.1"/>
    </source>
</evidence>
<dbReference type="EMBL" id="JBGEDP010000001">
    <property type="protein sequence ID" value="MEY8015497.1"/>
    <property type="molecule type" value="Genomic_DNA"/>
</dbReference>
<evidence type="ECO:0000313" key="9">
    <source>
        <dbReference type="EMBL" id="MEY8017698.1"/>
    </source>
</evidence>
<keyword evidence="12" id="KW-1185">Reference proteome</keyword>
<dbReference type="EMBL" id="JBGEDP010000001">
    <property type="protein sequence ID" value="MEY8016327.1"/>
    <property type="molecule type" value="Genomic_DNA"/>
</dbReference>
<dbReference type="InterPro" id="IPR009057">
    <property type="entry name" value="Homeodomain-like_sf"/>
</dbReference>
<dbReference type="SUPFAM" id="SSF53098">
    <property type="entry name" value="Ribonuclease H-like"/>
    <property type="match status" value="1"/>
</dbReference>
<dbReference type="EMBL" id="JBGEDP010000002">
    <property type="protein sequence ID" value="MEY8019033.1"/>
    <property type="molecule type" value="Genomic_DNA"/>
</dbReference>
<sequence length="336" mass="37919">MIGEHLPDLEAATSTKRACELLGASRATLHRHRNPPPRPARRVRPEPLNKLTEAERQQILTVLRSEQYCDLAPAQVWARLLDDGVYLCSIRTMYRLLAIAGENRERRRQRTHPARKKPELIANAPNRVWSWDITKLQGPQRGIFYQLYVIIDIFSRYVVGWIIAEVEDGELAKAFIADTMARHGIARGQLALHADRGTSMTSKPVAQLLIDLGVDRSHSRPHVSNDNPYSEANFKTLKYCPAFPGRFGSIEDARAFCTTFFDYYNHEHRHSGVGLHTVASVHYGTANEIQAQRAATLDAAYAANPARFRHRRPAPPKLPTVAWINQPTPEALIKSA</sequence>
<evidence type="ECO:0000313" key="3">
    <source>
        <dbReference type="EMBL" id="MEY8014861.1"/>
    </source>
</evidence>
<evidence type="ECO:0000313" key="8">
    <source>
        <dbReference type="EMBL" id="MEY8017009.1"/>
    </source>
</evidence>
<dbReference type="PROSITE" id="PS50994">
    <property type="entry name" value="INTEGRASE"/>
    <property type="match status" value="1"/>
</dbReference>
<evidence type="ECO:0000313" key="12">
    <source>
        <dbReference type="Proteomes" id="UP001564760"/>
    </source>
</evidence>
<feature type="compositionally biased region" description="Basic residues" evidence="1">
    <location>
        <begin position="28"/>
        <end position="42"/>
    </location>
</feature>
<dbReference type="EMBL" id="JBGEDP010000001">
    <property type="protein sequence ID" value="MEY8017704.1"/>
    <property type="molecule type" value="Genomic_DNA"/>
</dbReference>
<dbReference type="NCBIfam" id="NF033516">
    <property type="entry name" value="transpos_IS3"/>
    <property type="match status" value="1"/>
</dbReference>
<evidence type="ECO:0000313" key="5">
    <source>
        <dbReference type="EMBL" id="MEY8015897.1"/>
    </source>
</evidence>
<evidence type="ECO:0000259" key="2">
    <source>
        <dbReference type="PROSITE" id="PS50994"/>
    </source>
</evidence>
<protein>
    <submittedName>
        <fullName evidence="7">IS3 family transposase</fullName>
    </submittedName>
</protein>
<dbReference type="EMBL" id="JBGEDP010000001">
    <property type="protein sequence ID" value="MEY8015897.1"/>
    <property type="molecule type" value="Genomic_DNA"/>
</dbReference>
<feature type="domain" description="Integrase catalytic" evidence="2">
    <location>
        <begin position="121"/>
        <end position="285"/>
    </location>
</feature>
<name>A0ABV4C4Y7_9MYCO</name>
<evidence type="ECO:0000313" key="10">
    <source>
        <dbReference type="EMBL" id="MEY8017704.1"/>
    </source>
</evidence>
<proteinExistence type="predicted"/>
<dbReference type="InterPro" id="IPR048020">
    <property type="entry name" value="Transpos_IS3"/>
</dbReference>
<dbReference type="InterPro" id="IPR036397">
    <property type="entry name" value="RNaseH_sf"/>
</dbReference>
<dbReference type="PANTHER" id="PTHR46889">
    <property type="entry name" value="TRANSPOSASE INSF FOR INSERTION SEQUENCE IS3B-RELATED"/>
    <property type="match status" value="1"/>
</dbReference>
<dbReference type="Pfam" id="PF00665">
    <property type="entry name" value="rve"/>
    <property type="match status" value="1"/>
</dbReference>
<evidence type="ECO:0000313" key="11">
    <source>
        <dbReference type="EMBL" id="MEY8019033.1"/>
    </source>
</evidence>
<dbReference type="InterPro" id="IPR012337">
    <property type="entry name" value="RNaseH-like_sf"/>
</dbReference>